<organism evidence="1 2">
    <name type="scientific">Meristemomyces frigidus</name>
    <dbReference type="NCBI Taxonomy" id="1508187"/>
    <lineage>
        <taxon>Eukaryota</taxon>
        <taxon>Fungi</taxon>
        <taxon>Dikarya</taxon>
        <taxon>Ascomycota</taxon>
        <taxon>Pezizomycotina</taxon>
        <taxon>Dothideomycetes</taxon>
        <taxon>Dothideomycetidae</taxon>
        <taxon>Mycosphaerellales</taxon>
        <taxon>Teratosphaeriaceae</taxon>
        <taxon>Meristemomyces</taxon>
    </lineage>
</organism>
<reference evidence="1" key="1">
    <citation type="submission" date="2023-08" db="EMBL/GenBank/DDBJ databases">
        <title>Black Yeasts Isolated from many extreme environments.</title>
        <authorList>
            <person name="Coleine C."/>
            <person name="Stajich J.E."/>
            <person name="Selbmann L."/>
        </authorList>
    </citation>
    <scope>NUCLEOTIDE SEQUENCE</scope>
    <source>
        <strain evidence="1">CCFEE 5401</strain>
    </source>
</reference>
<dbReference type="EMBL" id="JAVRRL010000021">
    <property type="protein sequence ID" value="KAK5113788.1"/>
    <property type="molecule type" value="Genomic_DNA"/>
</dbReference>
<sequence>MPSNKDRLYIALYARGGEARMPGLEDKYHWALIAGPKVENERSQGTRFHGKETITIVDGRARSTWIFERRSTSMRATTMILIRVMIGKIVSKERLESVFESTPVREGDPGWNCVGWVREALEGLERDGRALGTSITAWESVRDTAMRYVEAKKAQHRFDGQGSFDLTQVATWDMLTDKELIA</sequence>
<name>A0AAN7YH77_9PEZI</name>
<evidence type="ECO:0000313" key="2">
    <source>
        <dbReference type="Proteomes" id="UP001310890"/>
    </source>
</evidence>
<dbReference type="Pfam" id="PF21858">
    <property type="entry name" value="DUF6914"/>
    <property type="match status" value="1"/>
</dbReference>
<dbReference type="Proteomes" id="UP001310890">
    <property type="component" value="Unassembled WGS sequence"/>
</dbReference>
<proteinExistence type="predicted"/>
<evidence type="ECO:0000313" key="1">
    <source>
        <dbReference type="EMBL" id="KAK5113788.1"/>
    </source>
</evidence>
<gene>
    <name evidence="1" type="ORF">LTR62_003172</name>
</gene>
<dbReference type="InterPro" id="IPR054208">
    <property type="entry name" value="DUF6914"/>
</dbReference>
<comment type="caution">
    <text evidence="1">The sequence shown here is derived from an EMBL/GenBank/DDBJ whole genome shotgun (WGS) entry which is preliminary data.</text>
</comment>
<accession>A0AAN7YH77</accession>
<dbReference type="AlphaFoldDB" id="A0AAN7YH77"/>
<protein>
    <submittedName>
        <fullName evidence="1">Uncharacterized protein</fullName>
    </submittedName>
</protein>